<dbReference type="KEGG" id="bca:BCE_1851"/>
<dbReference type="Proteomes" id="UP000002527">
    <property type="component" value="Chromosome"/>
</dbReference>
<gene>
    <name evidence="1" type="ordered locus">BCE_1851</name>
</gene>
<evidence type="ECO:0000313" key="2">
    <source>
        <dbReference type="Proteomes" id="UP000002527"/>
    </source>
</evidence>
<accession>Q73AC9</accession>
<sequence>MLILKKRGYMHSPTISTTDIQNKPTVTYTEFVCNGVLSLTTFSCNTCSIRKFIAVFANEAVTHRFSIVFILIIFNNALPNSNLDFIFRIAYLSAASS</sequence>
<protein>
    <submittedName>
        <fullName evidence="1">Uncharacterized protein</fullName>
    </submittedName>
</protein>
<dbReference type="AlphaFoldDB" id="Q73AC9"/>
<name>Q73AC9_BACC1</name>
<organism evidence="1 2">
    <name type="scientific">Bacillus cereus (strain ATCC 10987 / NRS 248)</name>
    <dbReference type="NCBI Taxonomy" id="222523"/>
    <lineage>
        <taxon>Bacteria</taxon>
        <taxon>Bacillati</taxon>
        <taxon>Bacillota</taxon>
        <taxon>Bacilli</taxon>
        <taxon>Bacillales</taxon>
        <taxon>Bacillaceae</taxon>
        <taxon>Bacillus</taxon>
        <taxon>Bacillus cereus group</taxon>
    </lineage>
</organism>
<evidence type="ECO:0000313" key="1">
    <source>
        <dbReference type="EMBL" id="AAS40776.1"/>
    </source>
</evidence>
<reference evidence="1 2" key="1">
    <citation type="journal article" date="2004" name="Nucleic Acids Res.">
        <title>The genome sequence of Bacillus cereus ATCC 10987 reveals metabolic adaptations and a large plasmid related to Bacillus anthracis pXO1.</title>
        <authorList>
            <person name="Rasko D.A."/>
            <person name="Ravel J."/>
            <person name="Okstad O.A."/>
            <person name="Helgason E."/>
            <person name="Cer R.Z."/>
            <person name="Jiang L."/>
            <person name="Shores K.A."/>
            <person name="Fouts D.E."/>
            <person name="Tourasse N.J."/>
            <person name="Angiuoli S.V."/>
            <person name="Kolonay J."/>
            <person name="Nelson W.C."/>
            <person name="Kolsto A.-B."/>
            <person name="Fraser C.M."/>
            <person name="Read T.D."/>
        </authorList>
    </citation>
    <scope>NUCLEOTIDE SEQUENCE [LARGE SCALE GENOMIC DNA]</scope>
    <source>
        <strain evidence="2">ATCC 10987 / NRS 248</strain>
    </source>
</reference>
<dbReference type="HOGENOM" id="CLU_2340802_0_0_9"/>
<dbReference type="EMBL" id="AE017194">
    <property type="protein sequence ID" value="AAS40776.1"/>
    <property type="molecule type" value="Genomic_DNA"/>
</dbReference>
<proteinExistence type="predicted"/>